<dbReference type="EMBL" id="QOVM01000002">
    <property type="protein sequence ID" value="RXG23778.1"/>
    <property type="molecule type" value="Genomic_DNA"/>
</dbReference>
<proteinExistence type="predicted"/>
<dbReference type="OrthoDB" id="1098521at2"/>
<keyword evidence="1" id="KW-1133">Transmembrane helix</keyword>
<comment type="caution">
    <text evidence="2">The sequence shown here is derived from an EMBL/GenBank/DDBJ whole genome shotgun (WGS) entry which is preliminary data.</text>
</comment>
<protein>
    <submittedName>
        <fullName evidence="2">Uncharacterized protein</fullName>
    </submittedName>
</protein>
<accession>A0A4Q0PBB3</accession>
<dbReference type="RefSeq" id="WP_128757282.1">
    <property type="nucleotide sequence ID" value="NZ_QOVM01000002.1"/>
</dbReference>
<gene>
    <name evidence="2" type="ORF">DSM00_1394</name>
</gene>
<evidence type="ECO:0000256" key="1">
    <source>
        <dbReference type="SAM" id="Phobius"/>
    </source>
</evidence>
<keyword evidence="1" id="KW-0472">Membrane</keyword>
<evidence type="ECO:0000313" key="3">
    <source>
        <dbReference type="Proteomes" id="UP000289238"/>
    </source>
</evidence>
<organism evidence="2 3">
    <name type="scientific">Leeuwenhoekiella aequorea</name>
    <dbReference type="NCBI Taxonomy" id="283736"/>
    <lineage>
        <taxon>Bacteria</taxon>
        <taxon>Pseudomonadati</taxon>
        <taxon>Bacteroidota</taxon>
        <taxon>Flavobacteriia</taxon>
        <taxon>Flavobacteriales</taxon>
        <taxon>Flavobacteriaceae</taxon>
        <taxon>Leeuwenhoekiella</taxon>
    </lineage>
</organism>
<keyword evidence="1" id="KW-0812">Transmembrane</keyword>
<name>A0A4Q0PBB3_9FLAO</name>
<dbReference type="AlphaFoldDB" id="A0A4Q0PBB3"/>
<sequence length="145" mass="16737">MELNKIENLLELYFEGTTSLEQEAKLRDYFTSDEVAPHLEEYTPLFTAFAKAKQERFNRKIELPQTKKSWQWIPIAASIVLCLGLFLTFNNKRGSDNDLGTYKDPEIAALKTKQALFMMGNFMNKSTAQLDNLDAFEETTKEILK</sequence>
<reference evidence="2 3" key="1">
    <citation type="submission" date="2018-07" db="EMBL/GenBank/DDBJ databases">
        <title>Leeuwenhoekiella genomics.</title>
        <authorList>
            <person name="Tahon G."/>
            <person name="Willems A."/>
        </authorList>
    </citation>
    <scope>NUCLEOTIDE SEQUENCE [LARGE SCALE GENOMIC DNA]</scope>
    <source>
        <strain evidence="2 3">LMG 22550</strain>
    </source>
</reference>
<feature type="transmembrane region" description="Helical" evidence="1">
    <location>
        <begin position="70"/>
        <end position="89"/>
    </location>
</feature>
<keyword evidence="3" id="KW-1185">Reference proteome</keyword>
<dbReference type="Proteomes" id="UP000289238">
    <property type="component" value="Unassembled WGS sequence"/>
</dbReference>
<evidence type="ECO:0000313" key="2">
    <source>
        <dbReference type="EMBL" id="RXG23778.1"/>
    </source>
</evidence>